<reference evidence="4 5" key="2">
    <citation type="submission" date="2023-11" db="UniProtKB">
        <authorList>
            <consortium name="WormBaseParasite"/>
        </authorList>
    </citation>
    <scope>IDENTIFICATION</scope>
</reference>
<evidence type="ECO:0000313" key="3">
    <source>
        <dbReference type="Proteomes" id="UP000050795"/>
    </source>
</evidence>
<keyword evidence="1" id="KW-0175">Coiled coil</keyword>
<evidence type="ECO:0000256" key="1">
    <source>
        <dbReference type="SAM" id="Coils"/>
    </source>
</evidence>
<reference evidence="3" key="1">
    <citation type="submission" date="2022-06" db="EMBL/GenBank/DDBJ databases">
        <authorList>
            <person name="Berger JAMES D."/>
            <person name="Berger JAMES D."/>
        </authorList>
    </citation>
    <scope>NUCLEOTIDE SEQUENCE [LARGE SCALE GENOMIC DNA]</scope>
</reference>
<feature type="signal peptide" evidence="2">
    <location>
        <begin position="1"/>
        <end position="20"/>
    </location>
</feature>
<keyword evidence="2" id="KW-0732">Signal</keyword>
<dbReference type="Proteomes" id="UP000050795">
    <property type="component" value="Unassembled WGS sequence"/>
</dbReference>
<evidence type="ECO:0000313" key="5">
    <source>
        <dbReference type="WBParaSite" id="TREG1_78070.3"/>
    </source>
</evidence>
<accession>A0AA85KBY8</accession>
<feature type="coiled-coil region" evidence="1">
    <location>
        <begin position="168"/>
        <end position="195"/>
    </location>
</feature>
<dbReference type="WBParaSite" id="TREG1_78070.3">
    <property type="protein sequence ID" value="TREG1_78070.3"/>
    <property type="gene ID" value="TREG1_78070"/>
</dbReference>
<feature type="chain" id="PRO_5044704935" evidence="2">
    <location>
        <begin position="21"/>
        <end position="357"/>
    </location>
</feature>
<name>A0AA85KBY8_TRIRE</name>
<evidence type="ECO:0000313" key="4">
    <source>
        <dbReference type="WBParaSite" id="TREG1_78070.2"/>
    </source>
</evidence>
<proteinExistence type="predicted"/>
<dbReference type="WBParaSite" id="TREG1_78070.2">
    <property type="protein sequence ID" value="TREG1_78070.2"/>
    <property type="gene ID" value="TREG1_78070"/>
</dbReference>
<dbReference type="AlphaFoldDB" id="A0AA85KBY8"/>
<protein>
    <submittedName>
        <fullName evidence="4 5">Uncharacterized protein</fullName>
    </submittedName>
</protein>
<keyword evidence="3" id="KW-1185">Reference proteome</keyword>
<evidence type="ECO:0000256" key="2">
    <source>
        <dbReference type="SAM" id="SignalP"/>
    </source>
</evidence>
<organism evidence="3 4">
    <name type="scientific">Trichobilharzia regenti</name>
    <name type="common">Nasal bird schistosome</name>
    <dbReference type="NCBI Taxonomy" id="157069"/>
    <lineage>
        <taxon>Eukaryota</taxon>
        <taxon>Metazoa</taxon>
        <taxon>Spiralia</taxon>
        <taxon>Lophotrochozoa</taxon>
        <taxon>Platyhelminthes</taxon>
        <taxon>Trematoda</taxon>
        <taxon>Digenea</taxon>
        <taxon>Strigeidida</taxon>
        <taxon>Schistosomatoidea</taxon>
        <taxon>Schistosomatidae</taxon>
        <taxon>Trichobilharzia</taxon>
    </lineage>
</organism>
<sequence>MYTVPVLFFIFATAATNSQSRNKYSAPNTQDEPIPESLRMQIKEYANAYYEAKSVEYSQLEGSVALEGKKGEKMFRNEVKRLETIFEAGWFRDYVKIVDPKNRNLIRKCEEEYAKAAKTHTELNTYMYENLNVNIELFAKWTSRFNLDTEVDFYLRTYRQTNSQQKSMHEIKANFKRAEQEYHQLKAKTNNLLALAVQASLNSRNAIDVAWEKVKNSSAVLAFEDDMLDYDEIIEDYQYDLKEIEAKIREATDASARQKLLVEKEDIERNLKQNEDFLSGLQKLKDDTVDKEFAKDEEIKRKGDESNQAMNEYFSSLGDLKNKVTVLEVQRVEYLKPMTKEERITEMKRAMEEEIKQ</sequence>